<keyword evidence="1" id="KW-0051">Antiviral defense</keyword>
<protein>
    <submittedName>
        <fullName evidence="2">Type I-B CRISPR-associated protein Cas5</fullName>
    </submittedName>
</protein>
<dbReference type="InterPro" id="IPR013421">
    <property type="entry name" value="CRISPR-assoc_prot_Cas5_HALMA"/>
</dbReference>
<dbReference type="InterPro" id="IPR013422">
    <property type="entry name" value="CRISPR-assoc_prot_Cas5_N"/>
</dbReference>
<dbReference type="Gene3D" id="3.30.70.2660">
    <property type="match status" value="1"/>
</dbReference>
<accession>A0A7C3MJH1</accession>
<dbReference type="NCBIfam" id="TIGR02593">
    <property type="entry name" value="CRISPR_cas5"/>
    <property type="match status" value="1"/>
</dbReference>
<dbReference type="Pfam" id="PF09704">
    <property type="entry name" value="Cas_Cas5d"/>
    <property type="match status" value="1"/>
</dbReference>
<evidence type="ECO:0000256" key="1">
    <source>
        <dbReference type="ARBA" id="ARBA00023118"/>
    </source>
</evidence>
<gene>
    <name evidence="2" type="primary">cas5b</name>
    <name evidence="2" type="ORF">ENW00_03085</name>
</gene>
<dbReference type="NCBIfam" id="TIGR02592">
    <property type="entry name" value="cas_Cas5h"/>
    <property type="match status" value="1"/>
</dbReference>
<reference evidence="2" key="1">
    <citation type="journal article" date="2020" name="mSystems">
        <title>Genome- and Community-Level Interaction Insights into Carbon Utilization and Element Cycling Functions of Hydrothermarchaeota in Hydrothermal Sediment.</title>
        <authorList>
            <person name="Zhou Z."/>
            <person name="Liu Y."/>
            <person name="Xu W."/>
            <person name="Pan J."/>
            <person name="Luo Z.H."/>
            <person name="Li M."/>
        </authorList>
    </citation>
    <scope>NUCLEOTIDE SEQUENCE [LARGE SCALE GENOMIC DNA]</scope>
    <source>
        <strain evidence="2">SpSt-81</strain>
    </source>
</reference>
<dbReference type="EMBL" id="DTIN01000009">
    <property type="protein sequence ID" value="HFX13129.1"/>
    <property type="molecule type" value="Genomic_DNA"/>
</dbReference>
<dbReference type="AlphaFoldDB" id="A0A7C3MJH1"/>
<comment type="caution">
    <text evidence="2">The sequence shown here is derived from an EMBL/GenBank/DDBJ whole genome shotgun (WGS) entry which is preliminary data.</text>
</comment>
<sequence>MKVLVFDIFGEFAHFRKFYTTSSPLSFPFPPPPTIFGMLGAILGIDRKEYLETFSFNNCKIALQIINPIKKIRLGLNLINTKGNIWIPVKKKNHDARTQVKTEFIKNPRYRIYFYHKNEELFNKFVENIKNHRSYYTFSLGLSELLGDFQFVGIKNFTEKENNEIYVSTIIPISQILENKIIFEEGKSYFKERIPLIMNSNRIVERYEDIIFESQGKPIKVKIDKFYQGEDGTNVIFL</sequence>
<dbReference type="GO" id="GO:0051607">
    <property type="term" value="P:defense response to virus"/>
    <property type="evidence" value="ECO:0007669"/>
    <property type="project" value="UniProtKB-KW"/>
</dbReference>
<organism evidence="2">
    <name type="scientific">Dictyoglomus thermophilum</name>
    <dbReference type="NCBI Taxonomy" id="14"/>
    <lineage>
        <taxon>Bacteria</taxon>
        <taxon>Pseudomonadati</taxon>
        <taxon>Dictyoglomota</taxon>
        <taxon>Dictyoglomia</taxon>
        <taxon>Dictyoglomales</taxon>
        <taxon>Dictyoglomaceae</taxon>
        <taxon>Dictyoglomus</taxon>
    </lineage>
</organism>
<name>A0A7C3MJH1_DICTH</name>
<dbReference type="GO" id="GO:0043571">
    <property type="term" value="P:maintenance of CRISPR repeat elements"/>
    <property type="evidence" value="ECO:0007669"/>
    <property type="project" value="InterPro"/>
</dbReference>
<proteinExistence type="predicted"/>
<evidence type="ECO:0000313" key="2">
    <source>
        <dbReference type="EMBL" id="HFX13129.1"/>
    </source>
</evidence>
<dbReference type="InterPro" id="IPR021124">
    <property type="entry name" value="CRISPR-assoc_prot_Cas5"/>
</dbReference>